<dbReference type="EMBL" id="FTOH01000009">
    <property type="protein sequence ID" value="SIT06820.1"/>
    <property type="molecule type" value="Genomic_DNA"/>
</dbReference>
<feature type="transmembrane region" description="Helical" evidence="1">
    <location>
        <begin position="33"/>
        <end position="52"/>
    </location>
</feature>
<sequence>MRIDYQYTLSRWMLLFGIALALAFQVLGSGGTIFILSFAAFQLYFLYLMLIVKPQVIRLDDKGLTIPSLFFQGLSFRRVNWSDVKKVYTWGGPHKAPVIRIERYNGAGIDINSAWVNREGIRSRGIEPYQQLLRDIENYTRSPNE</sequence>
<organism evidence="2 3">
    <name type="scientific">Thalassolituus maritimus</name>
    <dbReference type="NCBI Taxonomy" id="484498"/>
    <lineage>
        <taxon>Bacteria</taxon>
        <taxon>Pseudomonadati</taxon>
        <taxon>Pseudomonadota</taxon>
        <taxon>Gammaproteobacteria</taxon>
        <taxon>Oceanospirillales</taxon>
        <taxon>Oceanospirillaceae</taxon>
        <taxon>Thalassolituus</taxon>
    </lineage>
</organism>
<accession>A0A1N7P8E0</accession>
<proteinExistence type="predicted"/>
<name>A0A1N7P8E0_9GAMM</name>
<keyword evidence="3" id="KW-1185">Reference proteome</keyword>
<dbReference type="RefSeq" id="WP_076516988.1">
    <property type="nucleotide sequence ID" value="NZ_FTOH01000009.1"/>
</dbReference>
<keyword evidence="1" id="KW-0812">Transmembrane</keyword>
<feature type="transmembrane region" description="Helical" evidence="1">
    <location>
        <begin position="12"/>
        <end position="27"/>
    </location>
</feature>
<evidence type="ECO:0000256" key="1">
    <source>
        <dbReference type="SAM" id="Phobius"/>
    </source>
</evidence>
<reference evidence="3" key="1">
    <citation type="submission" date="2017-01" db="EMBL/GenBank/DDBJ databases">
        <authorList>
            <person name="Varghese N."/>
            <person name="Submissions S."/>
        </authorList>
    </citation>
    <scope>NUCLEOTIDE SEQUENCE [LARGE SCALE GENOMIC DNA]</scope>
    <source>
        <strain evidence="3">DSM 24913</strain>
    </source>
</reference>
<evidence type="ECO:0000313" key="3">
    <source>
        <dbReference type="Proteomes" id="UP000185639"/>
    </source>
</evidence>
<protein>
    <submittedName>
        <fullName evidence="2">Uncharacterized protein</fullName>
    </submittedName>
</protein>
<dbReference type="Proteomes" id="UP000185639">
    <property type="component" value="Unassembled WGS sequence"/>
</dbReference>
<gene>
    <name evidence="2" type="ORF">SAMN05421686_1096</name>
</gene>
<evidence type="ECO:0000313" key="2">
    <source>
        <dbReference type="EMBL" id="SIT06820.1"/>
    </source>
</evidence>
<dbReference type="AlphaFoldDB" id="A0A1N7P8E0"/>
<keyword evidence="1" id="KW-0472">Membrane</keyword>
<keyword evidence="1" id="KW-1133">Transmembrane helix</keyword>
<dbReference type="STRING" id="484498.SAMN05421686_1096"/>